<evidence type="ECO:0000313" key="3">
    <source>
        <dbReference type="Proteomes" id="UP000037460"/>
    </source>
</evidence>
<feature type="region of interest" description="Disordered" evidence="1">
    <location>
        <begin position="31"/>
        <end position="58"/>
    </location>
</feature>
<feature type="compositionally biased region" description="Polar residues" evidence="1">
    <location>
        <begin position="40"/>
        <end position="52"/>
    </location>
</feature>
<sequence>MAETEGSGFKSRTNSSKGVYKRNGETMAICHKTIPKSYGGPTNSKANTSTMGESFKDPNMKQALTPYHPLAIRNRLPVVFDNAPIPRARFCFPRNNHTYDFFKAGNTPAGFQTYRTTNGNFYGNDTRVLDVGDNNAGIVSYMSKVLHAKQAL</sequence>
<organism evidence="2 3">
    <name type="scientific">Chrysochromulina tobinii</name>
    <dbReference type="NCBI Taxonomy" id="1460289"/>
    <lineage>
        <taxon>Eukaryota</taxon>
        <taxon>Haptista</taxon>
        <taxon>Haptophyta</taxon>
        <taxon>Prymnesiophyceae</taxon>
        <taxon>Prymnesiales</taxon>
        <taxon>Chrysochromulinaceae</taxon>
        <taxon>Chrysochromulina</taxon>
    </lineage>
</organism>
<evidence type="ECO:0000313" key="2">
    <source>
        <dbReference type="EMBL" id="KOO33937.1"/>
    </source>
</evidence>
<dbReference type="AlphaFoldDB" id="A0A0M0K5R5"/>
<evidence type="ECO:0000256" key="1">
    <source>
        <dbReference type="SAM" id="MobiDB-lite"/>
    </source>
</evidence>
<dbReference type="EMBL" id="JWZX01001378">
    <property type="protein sequence ID" value="KOO33937.1"/>
    <property type="molecule type" value="Genomic_DNA"/>
</dbReference>
<feature type="region of interest" description="Disordered" evidence="1">
    <location>
        <begin position="1"/>
        <end position="20"/>
    </location>
</feature>
<comment type="caution">
    <text evidence="2">The sequence shown here is derived from an EMBL/GenBank/DDBJ whole genome shotgun (WGS) entry which is preliminary data.</text>
</comment>
<protein>
    <submittedName>
        <fullName evidence="2">Uncharacterized protein</fullName>
    </submittedName>
</protein>
<name>A0A0M0K5R5_9EUKA</name>
<reference evidence="3" key="1">
    <citation type="journal article" date="2015" name="PLoS Genet.">
        <title>Genome Sequence and Transcriptome Analyses of Chrysochromulina tobin: Metabolic Tools for Enhanced Algal Fitness in the Prominent Order Prymnesiales (Haptophyceae).</title>
        <authorList>
            <person name="Hovde B.T."/>
            <person name="Deodato C.R."/>
            <person name="Hunsperger H.M."/>
            <person name="Ryken S.A."/>
            <person name="Yost W."/>
            <person name="Jha R.K."/>
            <person name="Patterson J."/>
            <person name="Monnat R.J. Jr."/>
            <person name="Barlow S.B."/>
            <person name="Starkenburg S.R."/>
            <person name="Cattolico R.A."/>
        </authorList>
    </citation>
    <scope>NUCLEOTIDE SEQUENCE</scope>
    <source>
        <strain evidence="3">CCMP291</strain>
    </source>
</reference>
<proteinExistence type="predicted"/>
<accession>A0A0M0K5R5</accession>
<keyword evidence="3" id="KW-1185">Reference proteome</keyword>
<dbReference type="Proteomes" id="UP000037460">
    <property type="component" value="Unassembled WGS sequence"/>
</dbReference>
<dbReference type="OrthoDB" id="10645737at2759"/>
<gene>
    <name evidence="2" type="ORF">Ctob_010753</name>
</gene>